<dbReference type="InterPro" id="IPR012859">
    <property type="entry name" value="Pilin_N_archaeal"/>
</dbReference>
<dbReference type="GO" id="GO:0005261">
    <property type="term" value="F:monoatomic cation channel activity"/>
    <property type="evidence" value="ECO:0007669"/>
    <property type="project" value="TreeGrafter"/>
</dbReference>
<feature type="transmembrane region" description="Helical" evidence="7">
    <location>
        <begin position="21"/>
        <end position="43"/>
    </location>
</feature>
<gene>
    <name evidence="9" type="ORF">DV733_08280</name>
</gene>
<organism evidence="9 10">
    <name type="scientific">Halapricum salinum</name>
    <dbReference type="NCBI Taxonomy" id="1457250"/>
    <lineage>
        <taxon>Archaea</taxon>
        <taxon>Methanobacteriati</taxon>
        <taxon>Methanobacteriota</taxon>
        <taxon>Stenosarchaea group</taxon>
        <taxon>Halobacteria</taxon>
        <taxon>Halobacteriales</taxon>
        <taxon>Haloarculaceae</taxon>
        <taxon>Halapricum</taxon>
    </lineage>
</organism>
<dbReference type="STRING" id="1457250.GCA_000755225_01250"/>
<dbReference type="GO" id="GO:0005886">
    <property type="term" value="C:plasma membrane"/>
    <property type="evidence" value="ECO:0007669"/>
    <property type="project" value="TreeGrafter"/>
</dbReference>
<dbReference type="GO" id="GO:0006816">
    <property type="term" value="P:calcium ion transport"/>
    <property type="evidence" value="ECO:0007669"/>
    <property type="project" value="TreeGrafter"/>
</dbReference>
<feature type="region of interest" description="Disordered" evidence="6">
    <location>
        <begin position="160"/>
        <end position="179"/>
    </location>
</feature>
<proteinExistence type="predicted"/>
<comment type="subcellular location">
    <subcellularLocation>
        <location evidence="1">Membrane</location>
        <topology evidence="1">Multi-pass membrane protein</topology>
    </subcellularLocation>
</comment>
<dbReference type="Pfam" id="PF18911">
    <property type="entry name" value="PKD_4"/>
    <property type="match status" value="3"/>
</dbReference>
<dbReference type="SUPFAM" id="SSF49299">
    <property type="entry name" value="PKD domain"/>
    <property type="match status" value="3"/>
</dbReference>
<evidence type="ECO:0000256" key="5">
    <source>
        <dbReference type="ARBA" id="ARBA00023136"/>
    </source>
</evidence>
<keyword evidence="4 7" id="KW-1133">Transmembrane helix</keyword>
<dbReference type="RefSeq" id="WP_079979538.1">
    <property type="nucleotide sequence ID" value="NZ_CP031310.1"/>
</dbReference>
<evidence type="ECO:0000313" key="10">
    <source>
        <dbReference type="Proteomes" id="UP000296706"/>
    </source>
</evidence>
<sequence>MTCHSLEPGPSDRAQSEVVGVTLLVGVFALFAIIVGVVVIGSVSDQADDGPLVEINVSATYTDLVLVHEGGDNLDASAVTVIVRQDGEEWRYGLDSFAEISGTDPSQFAGGERWNRSHDLAVDQARLSITHGPSNTVLYDERLAVPPETNERPTARFDYAPSKPGTGEQVTFDASASSDPDGTVANYTWTFGDGTTTETADPVVNHTYLSPGEYEARVRVTDDDGATRTKTKTLLVNSPPSAAVTVDCTEQDCTFNAGGSTDDGAIANYTWDFGDGTTTETTDPVVEHTYPDGGSYDLTLTVTDEFGATDTATSTIEINDPPTAAFTYTPDQPQAGEQIIFDASASSDPNGAIASYEWDFDGDGATDATGETVTHIYSDGGQYTATLTVTDDDGVTTATSETLTVYAPPVATFTTTRDGNEVIVNASDSFDPDGGNLTYRWYTDGLFGPVFLEETTDPVTRFDIVGENGQSTIELEVEDDDGQTETTTQTVDYQVEVSSPGFGAAVVVVAVLVGGWLRRRRGE</sequence>
<feature type="compositionally biased region" description="Polar residues" evidence="6">
    <location>
        <begin position="168"/>
        <end position="179"/>
    </location>
</feature>
<keyword evidence="5 7" id="KW-0472">Membrane</keyword>
<evidence type="ECO:0000256" key="1">
    <source>
        <dbReference type="ARBA" id="ARBA00004141"/>
    </source>
</evidence>
<accession>A0A4D6HCI2</accession>
<dbReference type="InterPro" id="IPR000601">
    <property type="entry name" value="PKD_dom"/>
</dbReference>
<feature type="domain" description="PKD" evidence="8">
    <location>
        <begin position="250"/>
        <end position="318"/>
    </location>
</feature>
<dbReference type="InterPro" id="IPR022409">
    <property type="entry name" value="PKD/Chitinase_dom"/>
</dbReference>
<dbReference type="AlphaFoldDB" id="A0A4D6HCI2"/>
<evidence type="ECO:0000313" key="9">
    <source>
        <dbReference type="EMBL" id="QCC51241.1"/>
    </source>
</evidence>
<name>A0A4D6HCI2_9EURY</name>
<dbReference type="InterPro" id="IPR013783">
    <property type="entry name" value="Ig-like_fold"/>
</dbReference>
<protein>
    <submittedName>
        <fullName evidence="9">PKD domain-containing protein</fullName>
    </submittedName>
</protein>
<dbReference type="PROSITE" id="PS50093">
    <property type="entry name" value="PKD"/>
    <property type="match status" value="3"/>
</dbReference>
<keyword evidence="10" id="KW-1185">Reference proteome</keyword>
<dbReference type="InterPro" id="IPR035986">
    <property type="entry name" value="PKD_dom_sf"/>
</dbReference>
<evidence type="ECO:0000256" key="3">
    <source>
        <dbReference type="ARBA" id="ARBA00022737"/>
    </source>
</evidence>
<dbReference type="KEGG" id="hsn:DV733_08280"/>
<feature type="domain" description="PKD" evidence="8">
    <location>
        <begin position="322"/>
        <end position="412"/>
    </location>
</feature>
<dbReference type="GeneID" id="74190039"/>
<keyword evidence="2 7" id="KW-0812">Transmembrane</keyword>
<dbReference type="Gene3D" id="2.60.40.10">
    <property type="entry name" value="Immunoglobulins"/>
    <property type="match status" value="4"/>
</dbReference>
<evidence type="ECO:0000259" key="8">
    <source>
        <dbReference type="PROSITE" id="PS50093"/>
    </source>
</evidence>
<reference evidence="9 10" key="1">
    <citation type="journal article" date="2019" name="Nat. Commun.">
        <title>A new type of DNA phosphorothioation-based antiviral system in archaea.</title>
        <authorList>
            <person name="Xiong L."/>
            <person name="Liu S."/>
            <person name="Chen S."/>
            <person name="Xiao Y."/>
            <person name="Zhu B."/>
            <person name="Gao Y."/>
            <person name="Zhang Y."/>
            <person name="Chen B."/>
            <person name="Luo J."/>
            <person name="Deng Z."/>
            <person name="Chen X."/>
            <person name="Wang L."/>
            <person name="Chen S."/>
        </authorList>
    </citation>
    <scope>NUCLEOTIDE SEQUENCE [LARGE SCALE GENOMIC DNA]</scope>
    <source>
        <strain evidence="9 10">CBA1105</strain>
    </source>
</reference>
<evidence type="ECO:0000256" key="6">
    <source>
        <dbReference type="SAM" id="MobiDB-lite"/>
    </source>
</evidence>
<keyword evidence="3" id="KW-0677">Repeat</keyword>
<dbReference type="PANTHER" id="PTHR46730:SF4">
    <property type="entry name" value="POLYCYSTIC KIDNEY DISEASE PROTEIN 1-LIKE 1"/>
    <property type="match status" value="1"/>
</dbReference>
<dbReference type="Proteomes" id="UP000296706">
    <property type="component" value="Chromosome"/>
</dbReference>
<feature type="domain" description="PKD" evidence="8">
    <location>
        <begin position="153"/>
        <end position="243"/>
    </location>
</feature>
<dbReference type="Pfam" id="PF07790">
    <property type="entry name" value="Pilin_N"/>
    <property type="match status" value="1"/>
</dbReference>
<evidence type="ECO:0000256" key="7">
    <source>
        <dbReference type="SAM" id="Phobius"/>
    </source>
</evidence>
<dbReference type="PANTHER" id="PTHR46730">
    <property type="entry name" value="POLYCYSTIN-1"/>
    <property type="match status" value="1"/>
</dbReference>
<dbReference type="EMBL" id="CP031310">
    <property type="protein sequence ID" value="QCC51241.1"/>
    <property type="molecule type" value="Genomic_DNA"/>
</dbReference>
<dbReference type="CDD" id="cd00146">
    <property type="entry name" value="PKD"/>
    <property type="match status" value="3"/>
</dbReference>
<evidence type="ECO:0000256" key="4">
    <source>
        <dbReference type="ARBA" id="ARBA00022989"/>
    </source>
</evidence>
<dbReference type="SMART" id="SM00089">
    <property type="entry name" value="PKD"/>
    <property type="match status" value="4"/>
</dbReference>
<evidence type="ECO:0000256" key="2">
    <source>
        <dbReference type="ARBA" id="ARBA00022692"/>
    </source>
</evidence>